<dbReference type="Gene3D" id="2.130.10.10">
    <property type="entry name" value="YVTN repeat-like/Quinoprotein amine dehydrogenase"/>
    <property type="match status" value="1"/>
</dbReference>
<dbReference type="SMART" id="SM00320">
    <property type="entry name" value="WD40"/>
    <property type="match status" value="6"/>
</dbReference>
<dbReference type="GO" id="GO:0071013">
    <property type="term" value="C:catalytic step 2 spliceosome"/>
    <property type="evidence" value="ECO:0007669"/>
    <property type="project" value="InterPro"/>
</dbReference>
<feature type="repeat" description="WD" evidence="9">
    <location>
        <begin position="287"/>
        <end position="328"/>
    </location>
</feature>
<dbReference type="InterPro" id="IPR032847">
    <property type="entry name" value="PRPF17"/>
</dbReference>
<feature type="region of interest" description="Disordered" evidence="10">
    <location>
        <begin position="105"/>
        <end position="223"/>
    </location>
</feature>
<dbReference type="InterPro" id="IPR015943">
    <property type="entry name" value="WD40/YVTN_repeat-like_dom_sf"/>
</dbReference>
<feature type="compositionally biased region" description="Acidic residues" evidence="10">
    <location>
        <begin position="154"/>
        <end position="172"/>
    </location>
</feature>
<dbReference type="InterPro" id="IPR020472">
    <property type="entry name" value="WD40_PAC1"/>
</dbReference>
<gene>
    <name evidence="12" type="ORF">BON22_3935</name>
    <name evidence="11" type="ORF">CYFA0S_14e02102g</name>
</gene>
<keyword evidence="5" id="KW-0677">Repeat</keyword>
<comment type="subcellular location">
    <subcellularLocation>
        <location evidence="1">Nucleus</location>
    </subcellularLocation>
</comment>
<dbReference type="PANTHER" id="PTHR43979:SF1">
    <property type="entry name" value="PRE-MRNA-PROCESSING FACTOR 17"/>
    <property type="match status" value="1"/>
</dbReference>
<dbReference type="InterPro" id="IPR001680">
    <property type="entry name" value="WD40_rpt"/>
</dbReference>
<evidence type="ECO:0000313" key="13">
    <source>
        <dbReference type="Proteomes" id="UP000189513"/>
    </source>
</evidence>
<evidence type="ECO:0000256" key="1">
    <source>
        <dbReference type="ARBA" id="ARBA00004123"/>
    </source>
</evidence>
<feature type="region of interest" description="Disordered" evidence="10">
    <location>
        <begin position="1"/>
        <end position="25"/>
    </location>
</feature>
<dbReference type="InterPro" id="IPR036322">
    <property type="entry name" value="WD40_repeat_dom_sf"/>
</dbReference>
<sequence>MALVSGYSSSEDEDSPQLSPQALKRTRVVAAPEVTADVSLTLHQQPQQTTENTSVITAGNAGFAIKETVDEHTFETQRRTFEQMGYAQGIHGDGSIVGDLTAAHRHQKRDITELRSTKKDSKRIKKRRVNKGKVGGNGDDAYAGPWAKYKSSSEDEDDDEEQHEEQESEQDQEEKKNLTSSDNDSDSEDEYEEENETTEFLGSQERDYQGRTYMHPPNDVGINLNSDSGPEECFVPKKQLHKWKGHAHGTTKITFIPKTNHLLLSCGNDSKIYLWGVYHKRELLRAFYGHTKPVRDISFNSDGKQFLSASYDKTVKLWNTETGECLARFKLTSVPNVIKFNVFNDDEFIVGLMNHKILHYSISKKEIIQTYDHHLGSINSITFLDDGETKRFVSTSEDKTARVWDLQVNIPVKLISDPTLHSMPVTRVHPSGKYFAAQSMDNTVMVFGASGRYKTNKKKLFEGHNCAGFGIGIDFSPDGKILVSGDSAGNAIFWDWKTCKVVTKLKVDTHAITQVCWNTKEVSKVALTGVDGAIYYYG</sequence>
<reference evidence="13" key="2">
    <citation type="journal article" date="2017" name="Genome Announc.">
        <title>Genome sequences of Cyberlindnera fabianii 65, Pichia kudriavzevii 129, and Saccharomyces cerevisiae 131 isolated from fermented masau fruits in Zimbabwe.</title>
        <authorList>
            <person name="van Rijswijck I.M.H."/>
            <person name="Derks M.F.L."/>
            <person name="Abee T."/>
            <person name="de Ridder D."/>
            <person name="Smid E.J."/>
        </authorList>
    </citation>
    <scope>NUCLEOTIDE SEQUENCE [LARGE SCALE GENOMIC DNA]</scope>
    <source>
        <strain evidence="13">65</strain>
    </source>
</reference>
<dbReference type="SUPFAM" id="SSF50978">
    <property type="entry name" value="WD40 repeat-like"/>
    <property type="match status" value="1"/>
</dbReference>
<dbReference type="PRINTS" id="PR00320">
    <property type="entry name" value="GPROTEINBRPT"/>
</dbReference>
<dbReference type="GO" id="GO:0003729">
    <property type="term" value="F:mRNA binding"/>
    <property type="evidence" value="ECO:0007669"/>
    <property type="project" value="TreeGrafter"/>
</dbReference>
<keyword evidence="2 9" id="KW-0853">WD repeat</keyword>
<dbReference type="EMBL" id="LK052899">
    <property type="protein sequence ID" value="CDR44351.1"/>
    <property type="molecule type" value="Genomic_DNA"/>
</dbReference>
<dbReference type="PROSITE" id="PS50294">
    <property type="entry name" value="WD_REPEATS_REGION"/>
    <property type="match status" value="2"/>
</dbReference>
<dbReference type="OrthoDB" id="10257301at2759"/>
<evidence type="ECO:0000256" key="4">
    <source>
        <dbReference type="ARBA" id="ARBA00022728"/>
    </source>
</evidence>
<dbReference type="FunFam" id="2.130.10.10:FF:000034">
    <property type="entry name" value="Pre-mRNA-processing factor 17, putative"/>
    <property type="match status" value="1"/>
</dbReference>
<dbReference type="EMBL" id="MPUK01000008">
    <property type="protein sequence ID" value="ONH66126.1"/>
    <property type="molecule type" value="Genomic_DNA"/>
</dbReference>
<evidence type="ECO:0000256" key="6">
    <source>
        <dbReference type="ARBA" id="ARBA00023187"/>
    </source>
</evidence>
<evidence type="ECO:0000256" key="7">
    <source>
        <dbReference type="ARBA" id="ARBA00023242"/>
    </source>
</evidence>
<reference evidence="11" key="1">
    <citation type="journal article" date="2014" name="Genome Announc.">
        <title>Genome sequence of the yeast Cyberlindnera fabianii (Hansenula fabianii).</title>
        <authorList>
            <person name="Freel K.C."/>
            <person name="Sarilar V."/>
            <person name="Neuveglise C."/>
            <person name="Devillers H."/>
            <person name="Friedrich A."/>
            <person name="Schacherer J."/>
        </authorList>
    </citation>
    <scope>NUCLEOTIDE SEQUENCE</scope>
    <source>
        <strain evidence="11">YJS4271</strain>
    </source>
</reference>
<proteinExistence type="predicted"/>
<dbReference type="Pfam" id="PF00400">
    <property type="entry name" value="WD40"/>
    <property type="match status" value="5"/>
</dbReference>
<dbReference type="Proteomes" id="UP000189513">
    <property type="component" value="Unassembled WGS sequence"/>
</dbReference>
<keyword evidence="13" id="KW-1185">Reference proteome</keyword>
<evidence type="ECO:0000313" key="11">
    <source>
        <dbReference type="EMBL" id="CDR44351.1"/>
    </source>
</evidence>
<protein>
    <recommendedName>
        <fullName evidence="8">Pre-mRNA-processing factor 17</fullName>
    </recommendedName>
</protein>
<feature type="repeat" description="WD" evidence="9">
    <location>
        <begin position="243"/>
        <end position="285"/>
    </location>
</feature>
<evidence type="ECO:0000256" key="9">
    <source>
        <dbReference type="PROSITE-ProRule" id="PRU00221"/>
    </source>
</evidence>
<keyword evidence="6" id="KW-0508">mRNA splicing</keyword>
<dbReference type="PANTHER" id="PTHR43979">
    <property type="entry name" value="PRE-MRNA-PROCESSING FACTOR 17"/>
    <property type="match status" value="1"/>
</dbReference>
<dbReference type="AlphaFoldDB" id="A0A061B4D0"/>
<accession>A0A061B4D0</accession>
<dbReference type="CDD" id="cd00200">
    <property type="entry name" value="WD40"/>
    <property type="match status" value="1"/>
</dbReference>
<feature type="compositionally biased region" description="Basic and acidic residues" evidence="10">
    <location>
        <begin position="109"/>
        <end position="119"/>
    </location>
</feature>
<feature type="repeat" description="WD" evidence="9">
    <location>
        <begin position="371"/>
        <end position="407"/>
    </location>
</feature>
<keyword evidence="7" id="KW-0539">Nucleus</keyword>
<feature type="compositionally biased region" description="Basic residues" evidence="10">
    <location>
        <begin position="120"/>
        <end position="131"/>
    </location>
</feature>
<keyword evidence="4" id="KW-0747">Spliceosome</keyword>
<reference evidence="12" key="3">
    <citation type="submission" date="2017-01" db="EMBL/GenBank/DDBJ databases">
        <authorList>
            <person name="Mah S.A."/>
            <person name="Swanson W.J."/>
            <person name="Moy G.W."/>
            <person name="Vacquier V.D."/>
        </authorList>
    </citation>
    <scope>NUCLEOTIDE SEQUENCE [LARGE SCALE GENOMIC DNA]</scope>
    <source>
        <strain evidence="12">65</strain>
    </source>
</reference>
<evidence type="ECO:0000256" key="8">
    <source>
        <dbReference type="ARBA" id="ARBA00068146"/>
    </source>
</evidence>
<organism evidence="11">
    <name type="scientific">Cyberlindnera fabianii</name>
    <name type="common">Yeast</name>
    <name type="synonym">Hansenula fabianii</name>
    <dbReference type="NCBI Taxonomy" id="36022"/>
    <lineage>
        <taxon>Eukaryota</taxon>
        <taxon>Fungi</taxon>
        <taxon>Dikarya</taxon>
        <taxon>Ascomycota</taxon>
        <taxon>Saccharomycotina</taxon>
        <taxon>Saccharomycetes</taxon>
        <taxon>Phaffomycetales</taxon>
        <taxon>Phaffomycetaceae</taxon>
        <taxon>Cyberlindnera</taxon>
    </lineage>
</organism>
<evidence type="ECO:0000256" key="10">
    <source>
        <dbReference type="SAM" id="MobiDB-lite"/>
    </source>
</evidence>
<name>A0A061B4D0_CYBFA</name>
<evidence type="ECO:0000256" key="2">
    <source>
        <dbReference type="ARBA" id="ARBA00022574"/>
    </source>
</evidence>
<evidence type="ECO:0000313" key="12">
    <source>
        <dbReference type="EMBL" id="ONH66126.1"/>
    </source>
</evidence>
<dbReference type="VEuPathDB" id="FungiDB:BON22_3935"/>
<dbReference type="STRING" id="36022.A0A061B4D0"/>
<dbReference type="PROSITE" id="PS50082">
    <property type="entry name" value="WD_REPEATS_2"/>
    <property type="match status" value="3"/>
</dbReference>
<evidence type="ECO:0000256" key="5">
    <source>
        <dbReference type="ARBA" id="ARBA00022737"/>
    </source>
</evidence>
<dbReference type="OMA" id="TLWHPHE"/>
<feature type="compositionally biased region" description="Acidic residues" evidence="10">
    <location>
        <begin position="183"/>
        <end position="197"/>
    </location>
</feature>
<dbReference type="GO" id="GO:0000398">
    <property type="term" value="P:mRNA splicing, via spliceosome"/>
    <property type="evidence" value="ECO:0007669"/>
    <property type="project" value="InterPro"/>
</dbReference>
<keyword evidence="3" id="KW-0507">mRNA processing</keyword>
<evidence type="ECO:0000256" key="3">
    <source>
        <dbReference type="ARBA" id="ARBA00022664"/>
    </source>
</evidence>